<dbReference type="EMBL" id="SMSE01000001">
    <property type="protein sequence ID" value="TDG15713.1"/>
    <property type="molecule type" value="Genomic_DNA"/>
</dbReference>
<accession>A0A4R5LW89</accession>
<comment type="caution">
    <text evidence="1">The sequence shown here is derived from an EMBL/GenBank/DDBJ whole genome shotgun (WGS) entry which is preliminary data.</text>
</comment>
<dbReference type="RefSeq" id="WP_133210439.1">
    <property type="nucleotide sequence ID" value="NZ_SMSE01000001.1"/>
</dbReference>
<dbReference type="InterPro" id="IPR009858">
    <property type="entry name" value="DUF1415"/>
</dbReference>
<keyword evidence="2" id="KW-1185">Reference proteome</keyword>
<dbReference type="Proteomes" id="UP000295554">
    <property type="component" value="Unassembled WGS sequence"/>
</dbReference>
<reference evidence="1 2" key="1">
    <citation type="submission" date="2019-03" db="EMBL/GenBank/DDBJ databases">
        <title>Seongchinamella monodicae gen. nov., sp. nov., a novel member of the Gammaproteobacteria isolated from a tidal mudflat of beach.</title>
        <authorList>
            <person name="Yang H.G."/>
            <person name="Kang J.W."/>
            <person name="Lee S.D."/>
        </authorList>
    </citation>
    <scope>NUCLEOTIDE SEQUENCE [LARGE SCALE GENOMIC DNA]</scope>
    <source>
        <strain evidence="1 2">GH4-78</strain>
    </source>
</reference>
<gene>
    <name evidence="1" type="ORF">E2F43_05675</name>
</gene>
<dbReference type="OrthoDB" id="277390at2"/>
<dbReference type="AlphaFoldDB" id="A0A4R5LW89"/>
<dbReference type="Pfam" id="PF07209">
    <property type="entry name" value="DUF1415"/>
    <property type="match status" value="1"/>
</dbReference>
<proteinExistence type="predicted"/>
<protein>
    <submittedName>
        <fullName evidence="1">DUF1415 domain-containing protein</fullName>
    </submittedName>
</protein>
<evidence type="ECO:0000313" key="1">
    <source>
        <dbReference type="EMBL" id="TDG15713.1"/>
    </source>
</evidence>
<evidence type="ECO:0000313" key="2">
    <source>
        <dbReference type="Proteomes" id="UP000295554"/>
    </source>
</evidence>
<name>A0A4R5LW89_9GAMM</name>
<sequence>MLDPGPAEEQTRRWLDEFVVGLNLCPFARPLLTSPQLRIVTCPAADPSALQHFFLSELDRVQSSPESEIATSLLVFTTALADFEDYLDFLGLAHDLLGESGLEGVIQLASFHPDYQFEGEPANAASHFSNRSPWPTIHLIREDMLERVLLDYPDPAGIPGRNVERLEALGPAELQLRWNALFDPQTHLGSE</sequence>
<organism evidence="1 2">
    <name type="scientific">Seongchinamella unica</name>
    <dbReference type="NCBI Taxonomy" id="2547392"/>
    <lineage>
        <taxon>Bacteria</taxon>
        <taxon>Pseudomonadati</taxon>
        <taxon>Pseudomonadota</taxon>
        <taxon>Gammaproteobacteria</taxon>
        <taxon>Cellvibrionales</taxon>
        <taxon>Halieaceae</taxon>
        <taxon>Seongchinamella</taxon>
    </lineage>
</organism>